<sequence length="225" mass="24355">MASSERNTITSTIKSIRIQGMSLPRRVARVAAESGGGKASSAPTASTLRRLMKEWETIQSEIPSPSPASSATEASQQGRKSASAPLDLLELRPWDADGEDLFEWFAVMRGPQGGAYEGGVFELSIQVPSQYPTKPPKMSFKTKIWHPNVSWKTGEICLDILAAQWSPAWTLSSACTAVLALLDAPEPDSPLNVDAANVLRSKDIIAYRSACQMYTQIHASGSNPY</sequence>
<reference evidence="6" key="1">
    <citation type="submission" date="2016-04" db="EMBL/GenBank/DDBJ databases">
        <authorList>
            <person name="Nguyen H.D."/>
            <person name="Kesanakurti P."/>
            <person name="Cullis J."/>
            <person name="Levesque C.A."/>
            <person name="Hambleton S."/>
        </authorList>
    </citation>
    <scope>NUCLEOTIDE SEQUENCE</scope>
    <source>
        <strain evidence="6">DAOMC 238032</strain>
    </source>
</reference>
<name>A0A177U3Q7_9BASI</name>
<reference evidence="6" key="2">
    <citation type="journal article" date="2019" name="IMA Fungus">
        <title>Genome sequencing and comparison of five Tilletia species to identify candidate genes for the detection of regulated species infecting wheat.</title>
        <authorList>
            <person name="Nguyen H.D.T."/>
            <person name="Sultana T."/>
            <person name="Kesanakurti P."/>
            <person name="Hambleton S."/>
        </authorList>
    </citation>
    <scope>NUCLEOTIDE SEQUENCE</scope>
    <source>
        <strain evidence="6">DAOMC 238032</strain>
    </source>
</reference>
<evidence type="ECO:0000256" key="1">
    <source>
        <dbReference type="ARBA" id="ARBA00022679"/>
    </source>
</evidence>
<evidence type="ECO:0000313" key="6">
    <source>
        <dbReference type="EMBL" id="KAE8256581.1"/>
    </source>
</evidence>
<proteinExistence type="inferred from homology"/>
<feature type="compositionally biased region" description="Low complexity" evidence="4">
    <location>
        <begin position="58"/>
        <end position="77"/>
    </location>
</feature>
<feature type="domain" description="UBC core" evidence="5">
    <location>
        <begin position="46"/>
        <end position="220"/>
    </location>
</feature>
<keyword evidence="3" id="KW-0067">ATP-binding</keyword>
<evidence type="ECO:0000256" key="4">
    <source>
        <dbReference type="SAM" id="MobiDB-lite"/>
    </source>
</evidence>
<keyword evidence="3" id="KW-0547">Nucleotide-binding</keyword>
<dbReference type="EMBL" id="LWDD02000812">
    <property type="protein sequence ID" value="KAE8256581.1"/>
    <property type="molecule type" value="Genomic_DNA"/>
</dbReference>
<comment type="similarity">
    <text evidence="3">Belongs to the ubiquitin-conjugating enzyme family.</text>
</comment>
<evidence type="ECO:0000256" key="3">
    <source>
        <dbReference type="RuleBase" id="RU362109"/>
    </source>
</evidence>
<dbReference type="CDD" id="cd23812">
    <property type="entry name" value="UBCc_ScPEX4-like"/>
    <property type="match status" value="1"/>
</dbReference>
<dbReference type="InterPro" id="IPR023313">
    <property type="entry name" value="UBQ-conjugating_AS"/>
</dbReference>
<dbReference type="SMART" id="SM00212">
    <property type="entry name" value="UBCc"/>
    <property type="match status" value="1"/>
</dbReference>
<dbReference type="InterPro" id="IPR016135">
    <property type="entry name" value="UBQ-conjugating_enzyme/RWD"/>
</dbReference>
<dbReference type="InterPro" id="IPR000608">
    <property type="entry name" value="UBC"/>
</dbReference>
<evidence type="ECO:0000313" key="7">
    <source>
        <dbReference type="Proteomes" id="UP000077671"/>
    </source>
</evidence>
<dbReference type="PROSITE" id="PS00183">
    <property type="entry name" value="UBC_1"/>
    <property type="match status" value="1"/>
</dbReference>
<keyword evidence="2 3" id="KW-0833">Ubl conjugation pathway</keyword>
<dbReference type="PROSITE" id="PS50127">
    <property type="entry name" value="UBC_2"/>
    <property type="match status" value="1"/>
</dbReference>
<organism evidence="6 7">
    <name type="scientific">Tilletia caries</name>
    <name type="common">wheat bunt fungus</name>
    <dbReference type="NCBI Taxonomy" id="13290"/>
    <lineage>
        <taxon>Eukaryota</taxon>
        <taxon>Fungi</taxon>
        <taxon>Dikarya</taxon>
        <taxon>Basidiomycota</taxon>
        <taxon>Ustilaginomycotina</taxon>
        <taxon>Exobasidiomycetes</taxon>
        <taxon>Tilletiales</taxon>
        <taxon>Tilletiaceae</taxon>
        <taxon>Tilletia</taxon>
    </lineage>
</organism>
<dbReference type="GO" id="GO:0016740">
    <property type="term" value="F:transferase activity"/>
    <property type="evidence" value="ECO:0007669"/>
    <property type="project" value="UniProtKB-KW"/>
</dbReference>
<gene>
    <name evidence="6" type="ORF">A4X03_0g5263</name>
</gene>
<accession>A0A177U3Q7</accession>
<dbReference type="InterPro" id="IPR050113">
    <property type="entry name" value="Ub_conjugating_enzyme"/>
</dbReference>
<dbReference type="AlphaFoldDB" id="A0A177U3Q7"/>
<keyword evidence="1" id="KW-0808">Transferase</keyword>
<dbReference type="GO" id="GO:0005524">
    <property type="term" value="F:ATP binding"/>
    <property type="evidence" value="ECO:0007669"/>
    <property type="project" value="UniProtKB-UniRule"/>
</dbReference>
<dbReference type="SUPFAM" id="SSF54495">
    <property type="entry name" value="UBC-like"/>
    <property type="match status" value="1"/>
</dbReference>
<dbReference type="PANTHER" id="PTHR24067">
    <property type="entry name" value="UBIQUITIN-CONJUGATING ENZYME E2"/>
    <property type="match status" value="1"/>
</dbReference>
<evidence type="ECO:0000259" key="5">
    <source>
        <dbReference type="PROSITE" id="PS50127"/>
    </source>
</evidence>
<feature type="region of interest" description="Disordered" evidence="4">
    <location>
        <begin position="27"/>
        <end position="82"/>
    </location>
</feature>
<dbReference type="Pfam" id="PF00179">
    <property type="entry name" value="UQ_con"/>
    <property type="match status" value="1"/>
</dbReference>
<comment type="caution">
    <text evidence="6">The sequence shown here is derived from an EMBL/GenBank/DDBJ whole genome shotgun (WGS) entry which is preliminary data.</text>
</comment>
<dbReference type="Gene3D" id="3.10.110.10">
    <property type="entry name" value="Ubiquitin Conjugating Enzyme"/>
    <property type="match status" value="1"/>
</dbReference>
<dbReference type="Proteomes" id="UP000077671">
    <property type="component" value="Unassembled WGS sequence"/>
</dbReference>
<evidence type="ECO:0000256" key="2">
    <source>
        <dbReference type="ARBA" id="ARBA00022786"/>
    </source>
</evidence>
<protein>
    <recommendedName>
        <fullName evidence="5">UBC core domain-containing protein</fullName>
    </recommendedName>
</protein>